<dbReference type="InterPro" id="IPR027417">
    <property type="entry name" value="P-loop_NTPase"/>
</dbReference>
<evidence type="ECO:0000256" key="1">
    <source>
        <dbReference type="SAM" id="Phobius"/>
    </source>
</evidence>
<keyword evidence="4" id="KW-1185">Reference proteome</keyword>
<feature type="domain" description="Zona occludens toxin N-terminal" evidence="2">
    <location>
        <begin position="6"/>
        <end position="55"/>
    </location>
</feature>
<keyword evidence="1" id="KW-0812">Transmembrane</keyword>
<sequence>MLNGLQGIPGSGKSYEATVYHVLAALKRGRKVITNLPLNIEQFSAIDPAYADLIEVRRRPAKVLGTWDANRVDDKGNGLAFEVIEGYEDKRHSIEAVETTHGFRGNLSAPVAVFGNVWDYYTEWKHPETGQGPLFVVDECHVPMPRTGTSVWVIEWYKLHRHFNVDVLLMTQNFRHMNGDIADLLAMLIKVRKADILGKKNEYIRRVHGGFRGAVISEEVRPYKPEFFQLYKSHTQGNSVSESSADDVTPAIVKFKRYTRILWVCILLGAVFVGYRIFAPKSKTVTTVTVEKIDTPTAAAAPAGAASGLPVVVQGETSTIPEPYENQSIHMTGRIKMGDKETYTFTLAQNGLVVNHITDTELRKAGYKFTGTSDCTGFIEWDKKARAVSCNFPSQQMAAEGIQKKG</sequence>
<proteinExistence type="predicted"/>
<feature type="transmembrane region" description="Helical" evidence="1">
    <location>
        <begin position="261"/>
        <end position="278"/>
    </location>
</feature>
<evidence type="ECO:0000259" key="2">
    <source>
        <dbReference type="Pfam" id="PF05707"/>
    </source>
</evidence>
<keyword evidence="1" id="KW-0472">Membrane</keyword>
<evidence type="ECO:0000313" key="4">
    <source>
        <dbReference type="Proteomes" id="UP001321700"/>
    </source>
</evidence>
<protein>
    <submittedName>
        <fullName evidence="3">Zonular occludens toxin domain-containing protein</fullName>
    </submittedName>
</protein>
<gene>
    <name evidence="3" type="ORF">RAE19_05220</name>
</gene>
<name>A0ABU3KKJ7_9BURK</name>
<keyword evidence="1" id="KW-1133">Transmembrane helix</keyword>
<evidence type="ECO:0000313" key="3">
    <source>
        <dbReference type="EMBL" id="MDT7518138.1"/>
    </source>
</evidence>
<comment type="caution">
    <text evidence="3">The sequence shown here is derived from an EMBL/GenBank/DDBJ whole genome shotgun (WGS) entry which is preliminary data.</text>
</comment>
<feature type="domain" description="Zona occludens toxin N-terminal" evidence="2">
    <location>
        <begin position="115"/>
        <end position="237"/>
    </location>
</feature>
<accession>A0ABU3KKJ7</accession>
<organism evidence="3 4">
    <name type="scientific">Rhodoferax potami</name>
    <dbReference type="NCBI Taxonomy" id="3068338"/>
    <lineage>
        <taxon>Bacteria</taxon>
        <taxon>Pseudomonadati</taxon>
        <taxon>Pseudomonadota</taxon>
        <taxon>Betaproteobacteria</taxon>
        <taxon>Burkholderiales</taxon>
        <taxon>Comamonadaceae</taxon>
        <taxon>Rhodoferax</taxon>
    </lineage>
</organism>
<dbReference type="Pfam" id="PF05707">
    <property type="entry name" value="Zot"/>
    <property type="match status" value="2"/>
</dbReference>
<dbReference type="Gene3D" id="3.40.50.300">
    <property type="entry name" value="P-loop containing nucleotide triphosphate hydrolases"/>
    <property type="match status" value="1"/>
</dbReference>
<dbReference type="Proteomes" id="UP001321700">
    <property type="component" value="Unassembled WGS sequence"/>
</dbReference>
<dbReference type="InterPro" id="IPR008900">
    <property type="entry name" value="Zot_N"/>
</dbReference>
<reference evidence="3 4" key="1">
    <citation type="submission" date="2023-08" db="EMBL/GenBank/DDBJ databases">
        <title>Rhodoferax potami sp. nov. and Rhodoferax mekongensis sp. nov., isolated from the Mekong River in Thailand.</title>
        <authorList>
            <person name="Kitikhun S."/>
            <person name="Charoenyingcharoen P."/>
            <person name="Siriarchawattana P."/>
            <person name="Likhitrattanapisal S."/>
            <person name="Nilsakha T."/>
            <person name="Chanpet A."/>
            <person name="Rattanawaree P."/>
            <person name="Ingsriswang S."/>
        </authorList>
    </citation>
    <scope>NUCLEOTIDE SEQUENCE [LARGE SCALE GENOMIC DNA]</scope>
    <source>
        <strain evidence="3 4">TBRC 17660</strain>
    </source>
</reference>
<dbReference type="RefSeq" id="WP_313873918.1">
    <property type="nucleotide sequence ID" value="NZ_JAVBIK010000001.1"/>
</dbReference>
<dbReference type="EMBL" id="JAVBIK010000001">
    <property type="protein sequence ID" value="MDT7518138.1"/>
    <property type="molecule type" value="Genomic_DNA"/>
</dbReference>